<feature type="domain" description="THIF-type NAD/FAD binding fold" evidence="1">
    <location>
        <begin position="255"/>
        <end position="345"/>
    </location>
</feature>
<gene>
    <name evidence="3" type="ORF">NQ314_014488</name>
</gene>
<dbReference type="Gene3D" id="3.40.50.720">
    <property type="entry name" value="NAD(P)-binding Rossmann-like Domain"/>
    <property type="match status" value="2"/>
</dbReference>
<feature type="domain" description="Ubiquitin-like modifier-activating enzyme Atg7 N-terminal" evidence="2">
    <location>
        <begin position="5"/>
        <end position="170"/>
    </location>
</feature>
<dbReference type="GO" id="GO:0032446">
    <property type="term" value="P:protein modification by small protein conjugation"/>
    <property type="evidence" value="ECO:0007669"/>
    <property type="project" value="TreeGrafter"/>
</dbReference>
<dbReference type="Gene3D" id="3.40.140.100">
    <property type="entry name" value="Ubiquitin-like modifier-activating enzyme ATG7 C-terminal domain"/>
    <property type="match status" value="1"/>
</dbReference>
<comment type="caution">
    <text evidence="3">The sequence shown here is derived from an EMBL/GenBank/DDBJ whole genome shotgun (WGS) entry which is preliminary data.</text>
</comment>
<dbReference type="GO" id="GO:0034727">
    <property type="term" value="P:piecemeal microautophagy of the nucleus"/>
    <property type="evidence" value="ECO:0007669"/>
    <property type="project" value="TreeGrafter"/>
</dbReference>
<dbReference type="InterPro" id="IPR000594">
    <property type="entry name" value="ThiF_NAD_FAD-bd"/>
</dbReference>
<evidence type="ECO:0000259" key="2">
    <source>
        <dbReference type="Pfam" id="PF16420"/>
    </source>
</evidence>
<feature type="domain" description="Ubiquitin-like modifier-activating enzyme Atg7 N-terminal" evidence="2">
    <location>
        <begin position="191"/>
        <end position="237"/>
    </location>
</feature>
<sequence length="510" mass="58170">MTQQLSYVQLSSSINPSFWNKFTELKLNLDKLDETQHSIWGYFSIILANKECTVPVLEVDSTSFNQKFNGQNIYLPFHGKLLNKNTIEKFKDCNKMDIINEEGKLLYQRIRNGCVLLDPSLLNCFLVLSFADLKKYHYYYWFAFPVPKDVVIEKNYSRLITEVFSKNEVNGEYDFLQGKNTSFIAFTLSRNGSSITCQQSIIYSLKLPQQEANDIWVGWEKNEREKMGPRLSNLKNTLDPYVIAENSVDLNLKLMKWRVLPDIDLEKIKSTKCLLLGSGTLGCSVARALLAWGVINITFVDNSTVSFSNPVRQSLFTYLDSVQAKPKSQAAAENLKIIFPGVVAITIALGFDTYLVMRHGFKDKNNMNTQSTPILHPEGIRSIKGTELGCYFCNDVTAPGNRMRPAFYKTSQNANNHDMDDGNQSILGLLPHSVRGFLSSFEHILPATQKYKHCVACSDIVLEEYNEKGMDFLLEVFNSSKHLEDITHLTEMFKETDFGDVMEFSDEDFQ</sequence>
<organism evidence="3 4">
    <name type="scientific">Rhamnusium bicolor</name>
    <dbReference type="NCBI Taxonomy" id="1586634"/>
    <lineage>
        <taxon>Eukaryota</taxon>
        <taxon>Metazoa</taxon>
        <taxon>Ecdysozoa</taxon>
        <taxon>Arthropoda</taxon>
        <taxon>Hexapoda</taxon>
        <taxon>Insecta</taxon>
        <taxon>Pterygota</taxon>
        <taxon>Neoptera</taxon>
        <taxon>Endopterygota</taxon>
        <taxon>Coleoptera</taxon>
        <taxon>Polyphaga</taxon>
        <taxon>Cucujiformia</taxon>
        <taxon>Chrysomeloidea</taxon>
        <taxon>Cerambycidae</taxon>
        <taxon>Lepturinae</taxon>
        <taxon>Rhagiini</taxon>
        <taxon>Rhamnusium</taxon>
    </lineage>
</organism>
<dbReference type="GO" id="GO:0000407">
    <property type="term" value="C:phagophore assembly site"/>
    <property type="evidence" value="ECO:0007669"/>
    <property type="project" value="TreeGrafter"/>
</dbReference>
<dbReference type="InterPro" id="IPR042522">
    <property type="entry name" value="Atg7_N_1"/>
</dbReference>
<dbReference type="PANTHER" id="PTHR10953:SF3">
    <property type="entry name" value="UBIQUITIN-LIKE MODIFIER-ACTIVATING ENZYME ATG7"/>
    <property type="match status" value="1"/>
</dbReference>
<proteinExistence type="predicted"/>
<accession>A0AAV8X1J3</accession>
<dbReference type="Pfam" id="PF16420">
    <property type="entry name" value="ATG7_N"/>
    <property type="match status" value="2"/>
</dbReference>
<dbReference type="Gene3D" id="3.40.140.70">
    <property type="entry name" value="Ubiquitin-like modifier-activating enzyme ATG7 N-terminal domain"/>
    <property type="match status" value="1"/>
</dbReference>
<name>A0AAV8X1J3_9CUCU</name>
<dbReference type="GO" id="GO:0006995">
    <property type="term" value="P:cellular response to nitrogen starvation"/>
    <property type="evidence" value="ECO:0007669"/>
    <property type="project" value="TreeGrafter"/>
</dbReference>
<dbReference type="SUPFAM" id="SSF69572">
    <property type="entry name" value="Activating enzymes of the ubiquitin-like proteins"/>
    <property type="match status" value="1"/>
</dbReference>
<evidence type="ECO:0000259" key="1">
    <source>
        <dbReference type="Pfam" id="PF00899"/>
    </source>
</evidence>
<dbReference type="InterPro" id="IPR035985">
    <property type="entry name" value="Ubiquitin-activating_enz"/>
</dbReference>
<dbReference type="AlphaFoldDB" id="A0AAV8X1J3"/>
<dbReference type="PANTHER" id="PTHR10953">
    <property type="entry name" value="UBIQUITIN-ACTIVATING ENZYME E1"/>
    <property type="match status" value="1"/>
</dbReference>
<dbReference type="InterPro" id="IPR032197">
    <property type="entry name" value="Atg7_N"/>
</dbReference>
<evidence type="ECO:0008006" key="5">
    <source>
        <dbReference type="Google" id="ProtNLM"/>
    </source>
</evidence>
<dbReference type="InterPro" id="IPR045886">
    <property type="entry name" value="ThiF/MoeB/HesA"/>
</dbReference>
<protein>
    <recommendedName>
        <fullName evidence="5">Ubiquitin-like modifier-activating enzyme ATG7</fullName>
    </recommendedName>
</protein>
<dbReference type="GO" id="GO:0019779">
    <property type="term" value="F:Atg8 activating enzyme activity"/>
    <property type="evidence" value="ECO:0007669"/>
    <property type="project" value="TreeGrafter"/>
</dbReference>
<dbReference type="InterPro" id="IPR042523">
    <property type="entry name" value="Atg7_N_2"/>
</dbReference>
<evidence type="ECO:0000313" key="3">
    <source>
        <dbReference type="EMBL" id="KAJ8932784.1"/>
    </source>
</evidence>
<evidence type="ECO:0000313" key="4">
    <source>
        <dbReference type="Proteomes" id="UP001162156"/>
    </source>
</evidence>
<dbReference type="Pfam" id="PF00899">
    <property type="entry name" value="ThiF"/>
    <property type="match status" value="1"/>
</dbReference>
<dbReference type="GO" id="GO:0000045">
    <property type="term" value="P:autophagosome assembly"/>
    <property type="evidence" value="ECO:0007669"/>
    <property type="project" value="TreeGrafter"/>
</dbReference>
<dbReference type="GO" id="GO:0000422">
    <property type="term" value="P:autophagy of mitochondrion"/>
    <property type="evidence" value="ECO:0007669"/>
    <property type="project" value="TreeGrafter"/>
</dbReference>
<dbReference type="GO" id="GO:0019778">
    <property type="term" value="F:Atg12 activating enzyme activity"/>
    <property type="evidence" value="ECO:0007669"/>
    <property type="project" value="TreeGrafter"/>
</dbReference>
<dbReference type="Proteomes" id="UP001162156">
    <property type="component" value="Unassembled WGS sequence"/>
</dbReference>
<dbReference type="EMBL" id="JANEYF010003969">
    <property type="protein sequence ID" value="KAJ8932784.1"/>
    <property type="molecule type" value="Genomic_DNA"/>
</dbReference>
<reference evidence="3" key="1">
    <citation type="journal article" date="2023" name="Insect Mol. Biol.">
        <title>Genome sequencing provides insights into the evolution of gene families encoding plant cell wall-degrading enzymes in longhorned beetles.</title>
        <authorList>
            <person name="Shin N.R."/>
            <person name="Okamura Y."/>
            <person name="Kirsch R."/>
            <person name="Pauchet Y."/>
        </authorList>
    </citation>
    <scope>NUCLEOTIDE SEQUENCE</scope>
    <source>
        <strain evidence="3">RBIC_L_NR</strain>
    </source>
</reference>
<keyword evidence="4" id="KW-1185">Reference proteome</keyword>